<keyword evidence="2" id="KW-1185">Reference proteome</keyword>
<gene>
    <name evidence="1" type="ORF">Sjap_012985</name>
</gene>
<accession>A0AAP0NY66</accession>
<dbReference type="Proteomes" id="UP001417504">
    <property type="component" value="Unassembled WGS sequence"/>
</dbReference>
<dbReference type="AlphaFoldDB" id="A0AAP0NY66"/>
<sequence length="49" mass="5888">MDRETFEGVLHSWKYPMDCIWFSNPYSSQQNACPYAPLVDNYRLGDRRE</sequence>
<organism evidence="1 2">
    <name type="scientific">Stephania japonica</name>
    <dbReference type="NCBI Taxonomy" id="461633"/>
    <lineage>
        <taxon>Eukaryota</taxon>
        <taxon>Viridiplantae</taxon>
        <taxon>Streptophyta</taxon>
        <taxon>Embryophyta</taxon>
        <taxon>Tracheophyta</taxon>
        <taxon>Spermatophyta</taxon>
        <taxon>Magnoliopsida</taxon>
        <taxon>Ranunculales</taxon>
        <taxon>Menispermaceae</taxon>
        <taxon>Menispermoideae</taxon>
        <taxon>Cissampelideae</taxon>
        <taxon>Stephania</taxon>
    </lineage>
</organism>
<evidence type="ECO:0000313" key="2">
    <source>
        <dbReference type="Proteomes" id="UP001417504"/>
    </source>
</evidence>
<protein>
    <submittedName>
        <fullName evidence="1">Uncharacterized protein</fullName>
    </submittedName>
</protein>
<proteinExistence type="predicted"/>
<dbReference type="EMBL" id="JBBNAE010000005">
    <property type="protein sequence ID" value="KAK9123383.1"/>
    <property type="molecule type" value="Genomic_DNA"/>
</dbReference>
<reference evidence="1 2" key="1">
    <citation type="submission" date="2024-01" db="EMBL/GenBank/DDBJ databases">
        <title>Genome assemblies of Stephania.</title>
        <authorList>
            <person name="Yang L."/>
        </authorList>
    </citation>
    <scope>NUCLEOTIDE SEQUENCE [LARGE SCALE GENOMIC DNA]</scope>
    <source>
        <strain evidence="1">QJT</strain>
        <tissue evidence="1">Leaf</tissue>
    </source>
</reference>
<name>A0AAP0NY66_9MAGN</name>
<evidence type="ECO:0000313" key="1">
    <source>
        <dbReference type="EMBL" id="KAK9123383.1"/>
    </source>
</evidence>
<comment type="caution">
    <text evidence="1">The sequence shown here is derived from an EMBL/GenBank/DDBJ whole genome shotgun (WGS) entry which is preliminary data.</text>
</comment>